<organism evidence="6 7">
    <name type="scientific">Schwartzia succinivorans DSM 10502</name>
    <dbReference type="NCBI Taxonomy" id="1123243"/>
    <lineage>
        <taxon>Bacteria</taxon>
        <taxon>Bacillati</taxon>
        <taxon>Bacillota</taxon>
        <taxon>Negativicutes</taxon>
        <taxon>Selenomonadales</taxon>
        <taxon>Selenomonadaceae</taxon>
        <taxon>Schwartzia</taxon>
    </lineage>
</organism>
<dbReference type="Gene3D" id="1.10.150.870">
    <property type="match status" value="1"/>
</dbReference>
<keyword evidence="2" id="KW-0548">Nucleotidyltransferase</keyword>
<dbReference type="Gene3D" id="3.30.1900.20">
    <property type="match status" value="1"/>
</dbReference>
<dbReference type="Gene3D" id="6.10.140.1510">
    <property type="match status" value="1"/>
</dbReference>
<dbReference type="CDD" id="cd07435">
    <property type="entry name" value="PHP_PolIIIA_POLC"/>
    <property type="match status" value="1"/>
</dbReference>
<keyword evidence="3" id="KW-0235">DNA replication</keyword>
<dbReference type="PANTHER" id="PTHR32294:SF5">
    <property type="entry name" value="DNA POLYMERASE III POLC-TYPE"/>
    <property type="match status" value="1"/>
</dbReference>
<keyword evidence="1" id="KW-0808">Transferase</keyword>
<sequence>MITKNNYYFDEYIAFFNTDTALNKRVELNAQTKMSLNNSVMSVKDYIETAARWGWKAVAITDICTVEAFPEARQVVDLGKLDIKIIYGMKVCMEGDTWEQHVLGHAVILVKNSAGLRNLYKIVTLSLLEPCDIDHCISKKILQINREGILLGSAGMDGELVRAIASQQSNDNLLEIADFYDYLEIQPIDNYAALIDDVDYPNISSDEDLREINRKIVELAKTLDKPFVATGDVRYLRPEDNVCRNFIAIELEENLDIRGSQFLRTTDDMLENFMYLGKATAFDAVVYNPRRIVDMIEDIVPIPEGTHLPVLPNADESIENISYEMAHKLYGKKLPAVVETRLTKELKNIINHGYSSVFLIWHTLVKKIHERGYHTIPYKFIASSFVAYLVKITDINPLPPHWRCPECQYSEFVSDGTYMFGTDLPNRDCPHCGKRLGKDGYDMPYEIFFGDDHIKSTEMIEIGFPYERKDAVFSHIKQILGQDKVFHLGLTRIISDKYIFLEVQSYLENMDKERLTEVFGHTLTKFHYNGDDEYVQRFMEKRLHGVKVSNDGLHGQLVVIPQNMDSNDFTPLLRTFEKYDDGWLTTLFDKEALGCQLMLLSVPVARELDVLKKLEEKTECMASDISLDDVDTLSLLCSGGTPGIVDEDCIMSPDIFDIVYFGLPDFSRLLSKIKPNSFSEFVKVYGLSLRQYMMIKKINTEELISSGLCNINDAIGSREDVMTYLIRKGIEPIKAAHIMENVRRGKGISKHTRKMLKAHDIPDWYINSCQKIYYLHSRAQFIGRLTVSYQLAYYKVHYPEEFYRAYIESFADESDMDVIKDGKNRVQDELNKLKDIGDLDEDLQDKLKILKIAQEMYIRGYTL</sequence>
<dbReference type="OrthoDB" id="9804290at2"/>
<reference evidence="6 7" key="1">
    <citation type="submission" date="2016-11" db="EMBL/GenBank/DDBJ databases">
        <authorList>
            <person name="Jaros S."/>
            <person name="Januszkiewicz K."/>
            <person name="Wedrychowicz H."/>
        </authorList>
    </citation>
    <scope>NUCLEOTIDE SEQUENCE [LARGE SCALE GENOMIC DNA]</scope>
    <source>
        <strain evidence="6 7">DSM 10502</strain>
    </source>
</reference>
<dbReference type="InterPro" id="IPR044923">
    <property type="entry name" value="PolC_middle_finger_sf"/>
</dbReference>
<dbReference type="SUPFAM" id="SSF89550">
    <property type="entry name" value="PHP domain-like"/>
    <property type="match status" value="1"/>
</dbReference>
<evidence type="ECO:0000313" key="6">
    <source>
        <dbReference type="EMBL" id="SHF06344.1"/>
    </source>
</evidence>
<dbReference type="InterPro" id="IPR040982">
    <property type="entry name" value="DNA_pol3_finger"/>
</dbReference>
<evidence type="ECO:0000256" key="2">
    <source>
        <dbReference type="ARBA" id="ARBA00022695"/>
    </source>
</evidence>
<dbReference type="GO" id="GO:0006260">
    <property type="term" value="P:DNA replication"/>
    <property type="evidence" value="ECO:0007669"/>
    <property type="project" value="UniProtKB-KW"/>
</dbReference>
<dbReference type="InterPro" id="IPR004805">
    <property type="entry name" value="DnaE2/DnaE/PolC"/>
</dbReference>
<dbReference type="Pfam" id="PF02811">
    <property type="entry name" value="PHP"/>
    <property type="match status" value="1"/>
</dbReference>
<evidence type="ECO:0000259" key="5">
    <source>
        <dbReference type="SMART" id="SM00481"/>
    </source>
</evidence>
<accession>A0A1M4YKQ3</accession>
<proteinExistence type="predicted"/>
<name>A0A1M4YKQ3_9FIRM</name>
<keyword evidence="4" id="KW-0239">DNA-directed DNA polymerase</keyword>
<dbReference type="AlphaFoldDB" id="A0A1M4YKQ3"/>
<dbReference type="Proteomes" id="UP000184404">
    <property type="component" value="Unassembled WGS sequence"/>
</dbReference>
<dbReference type="InterPro" id="IPR004013">
    <property type="entry name" value="PHP_dom"/>
</dbReference>
<keyword evidence="7" id="KW-1185">Reference proteome</keyword>
<evidence type="ECO:0000313" key="7">
    <source>
        <dbReference type="Proteomes" id="UP000184404"/>
    </source>
</evidence>
<evidence type="ECO:0000256" key="1">
    <source>
        <dbReference type="ARBA" id="ARBA00022679"/>
    </source>
</evidence>
<dbReference type="GO" id="GO:0008408">
    <property type="term" value="F:3'-5' exonuclease activity"/>
    <property type="evidence" value="ECO:0007669"/>
    <property type="project" value="InterPro"/>
</dbReference>
<feature type="domain" description="Polymerase/histidinol phosphatase N-terminal" evidence="5">
    <location>
        <begin position="26"/>
        <end position="95"/>
    </location>
</feature>
<dbReference type="Gene3D" id="1.10.150.700">
    <property type="entry name" value="PolC, middle finger domain"/>
    <property type="match status" value="1"/>
</dbReference>
<dbReference type="Pfam" id="PF17657">
    <property type="entry name" value="DNA_pol3_finger"/>
    <property type="match status" value="1"/>
</dbReference>
<dbReference type="InterPro" id="IPR011708">
    <property type="entry name" value="DNA_pol3_alpha_NTPase_dom"/>
</dbReference>
<dbReference type="InterPro" id="IPR003141">
    <property type="entry name" value="Pol/His_phosphatase_N"/>
</dbReference>
<dbReference type="PANTHER" id="PTHR32294">
    <property type="entry name" value="DNA POLYMERASE III SUBUNIT ALPHA"/>
    <property type="match status" value="1"/>
</dbReference>
<dbReference type="GO" id="GO:0003887">
    <property type="term" value="F:DNA-directed DNA polymerase activity"/>
    <property type="evidence" value="ECO:0007669"/>
    <property type="project" value="UniProtKB-KW"/>
</dbReference>
<evidence type="ECO:0000256" key="3">
    <source>
        <dbReference type="ARBA" id="ARBA00022705"/>
    </source>
</evidence>
<protein>
    <submittedName>
        <fullName evidence="6">DNA polymerase-3 subunit alpha</fullName>
    </submittedName>
</protein>
<gene>
    <name evidence="6" type="ORF">SAMN02745190_01790</name>
</gene>
<dbReference type="STRING" id="1123243.SAMN02745190_01790"/>
<dbReference type="SMART" id="SM00481">
    <property type="entry name" value="POLIIIAc"/>
    <property type="match status" value="1"/>
</dbReference>
<dbReference type="Pfam" id="PF07733">
    <property type="entry name" value="DNA_pol3_alpha"/>
    <property type="match status" value="1"/>
</dbReference>
<dbReference type="EMBL" id="FQUG01000006">
    <property type="protein sequence ID" value="SHF06344.1"/>
    <property type="molecule type" value="Genomic_DNA"/>
</dbReference>
<evidence type="ECO:0000256" key="4">
    <source>
        <dbReference type="ARBA" id="ARBA00022932"/>
    </source>
</evidence>
<dbReference type="Gene3D" id="3.20.20.140">
    <property type="entry name" value="Metal-dependent hydrolases"/>
    <property type="match status" value="1"/>
</dbReference>
<dbReference type="RefSeq" id="WP_072935869.1">
    <property type="nucleotide sequence ID" value="NZ_FQUG01000006.1"/>
</dbReference>
<dbReference type="InterPro" id="IPR016195">
    <property type="entry name" value="Pol/histidinol_Pase-like"/>
</dbReference>